<keyword evidence="1" id="KW-0540">Nuclease</keyword>
<dbReference type="RefSeq" id="WP_065239926.1">
    <property type="nucleotide sequence ID" value="NZ_JTJM01000062.1"/>
</dbReference>
<keyword evidence="1" id="KW-0255">Endonuclease</keyword>
<dbReference type="InterPro" id="IPR019046">
    <property type="entry name" value="Restrct_endonuc_II_NgoPII"/>
</dbReference>
<keyword evidence="2" id="KW-1185">Reference proteome</keyword>
<dbReference type="GO" id="GO:0009036">
    <property type="term" value="F:type II site-specific deoxyribonuclease activity"/>
    <property type="evidence" value="ECO:0007669"/>
    <property type="project" value="InterPro"/>
</dbReference>
<name>A0A1A7NKE6_9PAST</name>
<comment type="caution">
    <text evidence="1">The sequence shown here is derived from an EMBL/GenBank/DDBJ whole genome shotgun (WGS) entry which is preliminary data.</text>
</comment>
<dbReference type="PATRIC" id="fig|505345.7.peg.1999"/>
<dbReference type="Pfam" id="PF09521">
    <property type="entry name" value="RE_NgoPII"/>
    <property type="match status" value="1"/>
</dbReference>
<gene>
    <name evidence="1" type="ORF">QV01_10105</name>
</gene>
<accession>A0A1A7NKE6</accession>
<dbReference type="AlphaFoldDB" id="A0A1A7NKE6"/>
<dbReference type="GO" id="GO:0009307">
    <property type="term" value="P:DNA restriction-modification system"/>
    <property type="evidence" value="ECO:0007669"/>
    <property type="project" value="InterPro"/>
</dbReference>
<organism evidence="1 2">
    <name type="scientific">Gallibacterium genomosp. 3</name>
    <dbReference type="NCBI Taxonomy" id="505345"/>
    <lineage>
        <taxon>Bacteria</taxon>
        <taxon>Pseudomonadati</taxon>
        <taxon>Pseudomonadota</taxon>
        <taxon>Gammaproteobacteria</taxon>
        <taxon>Pasteurellales</taxon>
        <taxon>Pasteurellaceae</taxon>
        <taxon>Gallibacterium</taxon>
    </lineage>
</organism>
<evidence type="ECO:0000313" key="2">
    <source>
        <dbReference type="Proteomes" id="UP000243558"/>
    </source>
</evidence>
<sequence>MNILNAIMSLIKSPIFELREYADTHNRVNNMGQALEEYIKDLFADSVNDTDSNERDKKRSKTFSYLGNKNNPPDAMLINGDAIEVKKIENINSTLALNSSYPKNKLYSTNTLINRACRECEEWNVKDMLYTIGWVNQNRLKFLCFVYGDEYCADKLTYENTRQVLKDGIENIPSVEFAETNELARINRVDPLGITYLRIRGMWGIENPLKVFSYIYKYSEKEFSFMALINQEKFDSFSNKLEFLQFIENNSKAKIQDVEVKDPNNPAKLKSAKLITFEI</sequence>
<protein>
    <submittedName>
        <fullName evidence="1">Restriction endonuclease NgoPII</fullName>
    </submittedName>
</protein>
<dbReference type="EMBL" id="JTJM01000062">
    <property type="protein sequence ID" value="OBW90637.1"/>
    <property type="molecule type" value="Genomic_DNA"/>
</dbReference>
<dbReference type="GO" id="GO:0003677">
    <property type="term" value="F:DNA binding"/>
    <property type="evidence" value="ECO:0007669"/>
    <property type="project" value="InterPro"/>
</dbReference>
<reference evidence="1 2" key="1">
    <citation type="submission" date="2014-11" db="EMBL/GenBank/DDBJ databases">
        <title>Pan-genome of Gallibacterium spp.</title>
        <authorList>
            <person name="Kudirkiene E."/>
            <person name="Bojesen A.M."/>
        </authorList>
    </citation>
    <scope>NUCLEOTIDE SEQUENCE [LARGE SCALE GENOMIC DNA]</scope>
    <source>
        <strain evidence="1 2">F151</strain>
    </source>
</reference>
<keyword evidence="1" id="KW-0378">Hydrolase</keyword>
<dbReference type="OrthoDB" id="8610000at2"/>
<dbReference type="Proteomes" id="UP000243558">
    <property type="component" value="Unassembled WGS sequence"/>
</dbReference>
<proteinExistence type="predicted"/>
<evidence type="ECO:0000313" key="1">
    <source>
        <dbReference type="EMBL" id="OBW90637.1"/>
    </source>
</evidence>